<organism evidence="1 2">
    <name type="scientific">Aspergillus bertholletiae</name>
    <dbReference type="NCBI Taxonomy" id="1226010"/>
    <lineage>
        <taxon>Eukaryota</taxon>
        <taxon>Fungi</taxon>
        <taxon>Dikarya</taxon>
        <taxon>Ascomycota</taxon>
        <taxon>Pezizomycotina</taxon>
        <taxon>Eurotiomycetes</taxon>
        <taxon>Eurotiomycetidae</taxon>
        <taxon>Eurotiales</taxon>
        <taxon>Aspergillaceae</taxon>
        <taxon>Aspergillus</taxon>
        <taxon>Aspergillus subgen. Circumdati</taxon>
    </lineage>
</organism>
<gene>
    <name evidence="1" type="ORF">BDV26DRAFT_251675</name>
</gene>
<keyword evidence="2" id="KW-1185">Reference proteome</keyword>
<dbReference type="AlphaFoldDB" id="A0A5N7BNJ4"/>
<reference evidence="1 2" key="1">
    <citation type="submission" date="2019-04" db="EMBL/GenBank/DDBJ databases">
        <title>Friends and foes A comparative genomics studyof 23 Aspergillus species from section Flavi.</title>
        <authorList>
            <consortium name="DOE Joint Genome Institute"/>
            <person name="Kjaerbolling I."/>
            <person name="Vesth T."/>
            <person name="Frisvad J.C."/>
            <person name="Nybo J.L."/>
            <person name="Theobald S."/>
            <person name="Kildgaard S."/>
            <person name="Isbrandt T."/>
            <person name="Kuo A."/>
            <person name="Sato A."/>
            <person name="Lyhne E.K."/>
            <person name="Kogle M.E."/>
            <person name="Wiebenga A."/>
            <person name="Kun R.S."/>
            <person name="Lubbers R.J."/>
            <person name="Makela M.R."/>
            <person name="Barry K."/>
            <person name="Chovatia M."/>
            <person name="Clum A."/>
            <person name="Daum C."/>
            <person name="Haridas S."/>
            <person name="He G."/>
            <person name="LaButti K."/>
            <person name="Lipzen A."/>
            <person name="Mondo S."/>
            <person name="Riley R."/>
            <person name="Salamov A."/>
            <person name="Simmons B.A."/>
            <person name="Magnuson J.K."/>
            <person name="Henrissat B."/>
            <person name="Mortensen U.H."/>
            <person name="Larsen T.O."/>
            <person name="Devries R.P."/>
            <person name="Grigoriev I.V."/>
            <person name="Machida M."/>
            <person name="Baker S.E."/>
            <person name="Andersen M.R."/>
        </authorList>
    </citation>
    <scope>NUCLEOTIDE SEQUENCE [LARGE SCALE GENOMIC DNA]</scope>
    <source>
        <strain evidence="1 2">IBT 29228</strain>
    </source>
</reference>
<protein>
    <submittedName>
        <fullName evidence="1">Uncharacterized protein</fullName>
    </submittedName>
</protein>
<dbReference type="Proteomes" id="UP000326198">
    <property type="component" value="Unassembled WGS sequence"/>
</dbReference>
<sequence length="102" mass="11894">MRTSQAMIVLRPTFSADKIGRCEGRHLCLLYMGTVVTLLKIACDTRYHVNWKWTSNLKSRYLGAFVSNLSIAQWTHHVDSTRPSFLECCRDSKKEYVFVEYL</sequence>
<evidence type="ECO:0000313" key="2">
    <source>
        <dbReference type="Proteomes" id="UP000326198"/>
    </source>
</evidence>
<name>A0A5N7BNJ4_9EURO</name>
<proteinExistence type="predicted"/>
<evidence type="ECO:0000313" key="1">
    <source>
        <dbReference type="EMBL" id="KAE8383406.1"/>
    </source>
</evidence>
<dbReference type="EMBL" id="ML736155">
    <property type="protein sequence ID" value="KAE8383406.1"/>
    <property type="molecule type" value="Genomic_DNA"/>
</dbReference>
<accession>A0A5N7BNJ4</accession>